<evidence type="ECO:0000256" key="7">
    <source>
        <dbReference type="ARBA" id="ARBA00023128"/>
    </source>
</evidence>
<evidence type="ECO:0000256" key="6">
    <source>
        <dbReference type="ARBA" id="ARBA00022694"/>
    </source>
</evidence>
<dbReference type="Pfam" id="PF25133">
    <property type="entry name" value="TYW2_N_2"/>
    <property type="match status" value="1"/>
</dbReference>
<keyword evidence="2" id="KW-0963">Cytoplasm</keyword>
<protein>
    <submittedName>
        <fullName evidence="13">Putative tRNA (Guanine(37)-N1)-methyltransferase</fullName>
    </submittedName>
</protein>
<keyword evidence="7" id="KW-0496">Mitochondrion</keyword>
<keyword evidence="4 13" id="KW-0808">Transferase</keyword>
<dbReference type="InterPro" id="IPR029063">
    <property type="entry name" value="SAM-dependent_MTases_sf"/>
</dbReference>
<dbReference type="SUPFAM" id="SSF53335">
    <property type="entry name" value="S-adenosyl-L-methionine-dependent methyltransferases"/>
    <property type="match status" value="1"/>
</dbReference>
<proteinExistence type="evidence at transcript level"/>
<organism evidence="13">
    <name type="scientific">Polypedilum vanderplanki</name>
    <name type="common">Sleeping chironomid midge</name>
    <dbReference type="NCBI Taxonomy" id="319348"/>
    <lineage>
        <taxon>Eukaryota</taxon>
        <taxon>Metazoa</taxon>
        <taxon>Ecdysozoa</taxon>
        <taxon>Arthropoda</taxon>
        <taxon>Hexapoda</taxon>
        <taxon>Insecta</taxon>
        <taxon>Pterygota</taxon>
        <taxon>Neoptera</taxon>
        <taxon>Endopterygota</taxon>
        <taxon>Diptera</taxon>
        <taxon>Nematocera</taxon>
        <taxon>Chironomoidea</taxon>
        <taxon>Chironomidae</taxon>
        <taxon>Chironominae</taxon>
        <taxon>Polypedilum</taxon>
        <taxon>Polypedilum</taxon>
    </lineage>
</organism>
<evidence type="ECO:0000256" key="9">
    <source>
        <dbReference type="ARBA" id="ARBA00045951"/>
    </source>
</evidence>
<feature type="region of interest" description="Disordered" evidence="11">
    <location>
        <begin position="379"/>
        <end position="409"/>
    </location>
</feature>
<feature type="non-terminal residue" evidence="13">
    <location>
        <position position="489"/>
    </location>
</feature>
<keyword evidence="5" id="KW-0949">S-adenosyl-L-methionine</keyword>
<keyword evidence="6" id="KW-0819">tRNA processing</keyword>
<dbReference type="PANTHER" id="PTHR23245:SF36">
    <property type="entry name" value="TRNA (GUANINE(37)-N1)-METHYLTRANSFERASE"/>
    <property type="match status" value="1"/>
</dbReference>
<dbReference type="InterPro" id="IPR056743">
    <property type="entry name" value="TRM5-TYW2-like_MTfase"/>
</dbReference>
<dbReference type="GO" id="GO:0005759">
    <property type="term" value="C:mitochondrial matrix"/>
    <property type="evidence" value="ECO:0007669"/>
    <property type="project" value="TreeGrafter"/>
</dbReference>
<dbReference type="InterPro" id="IPR025792">
    <property type="entry name" value="tRNA_Gua_MeTrfase_euk"/>
</dbReference>
<dbReference type="InterPro" id="IPR056744">
    <property type="entry name" value="TRM5/TYW2-like_N"/>
</dbReference>
<evidence type="ECO:0000256" key="4">
    <source>
        <dbReference type="ARBA" id="ARBA00022679"/>
    </source>
</evidence>
<evidence type="ECO:0000256" key="8">
    <source>
        <dbReference type="ARBA" id="ARBA00023242"/>
    </source>
</evidence>
<dbReference type="Gene3D" id="3.30.300.110">
    <property type="entry name" value="Met-10+ protein-like domains"/>
    <property type="match status" value="1"/>
</dbReference>
<dbReference type="GO" id="GO:0070901">
    <property type="term" value="P:mitochondrial tRNA methylation"/>
    <property type="evidence" value="ECO:0007669"/>
    <property type="project" value="UniProtKB-ARBA"/>
</dbReference>
<dbReference type="PROSITE" id="PS51684">
    <property type="entry name" value="SAM_MT_TRM5_TYW2"/>
    <property type="match status" value="1"/>
</dbReference>
<evidence type="ECO:0000256" key="10">
    <source>
        <dbReference type="ARBA" id="ARBA00047783"/>
    </source>
</evidence>
<dbReference type="AlphaFoldDB" id="A0A1B3PD69"/>
<dbReference type="PANTHER" id="PTHR23245">
    <property type="entry name" value="TRNA METHYLTRANSFERASE"/>
    <property type="match status" value="1"/>
</dbReference>
<dbReference type="EMBL" id="KU659875">
    <property type="protein sequence ID" value="AOG17674.1"/>
    <property type="molecule type" value="mRNA"/>
</dbReference>
<evidence type="ECO:0000256" key="2">
    <source>
        <dbReference type="ARBA" id="ARBA00022490"/>
    </source>
</evidence>
<dbReference type="InterPro" id="IPR030382">
    <property type="entry name" value="MeTrfase_TRM5/TYW2"/>
</dbReference>
<evidence type="ECO:0000259" key="12">
    <source>
        <dbReference type="PROSITE" id="PS51684"/>
    </source>
</evidence>
<feature type="region of interest" description="Disordered" evidence="11">
    <location>
        <begin position="459"/>
        <end position="489"/>
    </location>
</feature>
<dbReference type="GO" id="GO:0052906">
    <property type="term" value="F:tRNA (guanine(37)-N1)-methyltransferase activity"/>
    <property type="evidence" value="ECO:0007669"/>
    <property type="project" value="UniProtKB-EC"/>
</dbReference>
<dbReference type="Pfam" id="PF02475">
    <property type="entry name" value="TRM5-TYW2_MTfase"/>
    <property type="match status" value="1"/>
</dbReference>
<name>A0A1B3PD69_POLVA</name>
<feature type="compositionally biased region" description="Low complexity" evidence="11">
    <location>
        <begin position="392"/>
        <end position="407"/>
    </location>
</feature>
<keyword evidence="3 13" id="KW-0489">Methyltransferase</keyword>
<gene>
    <name evidence="13" type="primary">RNA-MT4</name>
</gene>
<reference evidence="13" key="1">
    <citation type="submission" date="2016-01" db="EMBL/GenBank/DDBJ databases">
        <title>Diversity of S-adenosylmethionine dependent methyltransferases of the cryptobiotic chironomid in relation to desiccation stress resistance.</title>
        <authorList>
            <person name="Deviatiiarov R."/>
            <person name="Gusev O."/>
            <person name="Aupov R."/>
            <person name="Cornette R."/>
            <person name="Kikawada T."/>
        </authorList>
    </citation>
    <scope>NUCLEOTIDE SEQUENCE</scope>
</reference>
<comment type="similarity">
    <text evidence="1">Belongs to the class I-like SAM-binding methyltransferase superfamily. TRM5/TYW2 family.</text>
</comment>
<evidence type="ECO:0000256" key="3">
    <source>
        <dbReference type="ARBA" id="ARBA00022603"/>
    </source>
</evidence>
<feature type="domain" description="SAM-dependent methyltransferase TRM5/TYW2-type" evidence="12">
    <location>
        <begin position="72"/>
        <end position="353"/>
    </location>
</feature>
<keyword evidence="8" id="KW-0539">Nucleus</keyword>
<comment type="function">
    <text evidence="9">Involved in mitochondrial tRNA methylation. Specifically methylates the N1 position of guanosine-37 in various tRNAs. Methylation is not dependent on the nature of the nucleoside 5' of the target nucleoside. This is the first step in the biosynthesis of wybutosine (yW), a modified base adjacent to the anticodon of tRNAs and required for accurate decoding.</text>
</comment>
<dbReference type="HAMAP" id="MF_03152">
    <property type="entry name" value="TRM5"/>
    <property type="match status" value="1"/>
</dbReference>
<dbReference type="Gene3D" id="3.40.50.150">
    <property type="entry name" value="Vaccinia Virus protein VP39"/>
    <property type="match status" value="1"/>
</dbReference>
<evidence type="ECO:0000313" key="13">
    <source>
        <dbReference type="EMBL" id="AOG17674.1"/>
    </source>
</evidence>
<dbReference type="GO" id="GO:0002939">
    <property type="term" value="P:tRNA N1-guanine methylation"/>
    <property type="evidence" value="ECO:0007669"/>
    <property type="project" value="TreeGrafter"/>
</dbReference>
<sequence length="489" mass="56340">MQKFRSIKDGTFYLNPEIVKEFSHLPVTELKNEGINEDSFSYQDLELNYDNWRADELVKAIIPDGIEPATSYSIIGHIIHLNLKDELLPYKLDIAQIYLDKIPNCRTVVNKTQNIDNTFRNFQMELLKGEPVYEVQVKENGINFEFDFSSVYWNPRLSTEHERIVKMLRPNDFLYDVFAGIGPFSIPAAKKRVNVLANDLNPHSFKWLQHNVTKNKVGHYVKIFNRDGRDFILNEVRENLLERIEKQENDPVDYSIHITMNLPALATEFLDAFVGLLKDNEKNIKSSKSIPTPICHCYCFVKGTDDPKEMAKKLAEEHIGFELKYGDNLKEISFVRNVAPNKDMMRVDLLLTSDILFNIISNKRSNDSSYNDDIEIPAKKASVMGKNKKKSQQQQSGQKQTSNNNSKKIQKIFKVATSSNKKTNVAKEIPKKLKRLDLKAKDKADSQLKDLHLKMVSKKEKVEPKAVGKKRPTTNTENVQEILDKMDVK</sequence>
<dbReference type="FunFam" id="3.30.300.110:FF:000001">
    <property type="entry name" value="tRNA (guanine(37)-N1)-methyltransferase"/>
    <property type="match status" value="1"/>
</dbReference>
<evidence type="ECO:0000256" key="11">
    <source>
        <dbReference type="SAM" id="MobiDB-lite"/>
    </source>
</evidence>
<evidence type="ECO:0000256" key="5">
    <source>
        <dbReference type="ARBA" id="ARBA00022691"/>
    </source>
</evidence>
<evidence type="ECO:0000256" key="1">
    <source>
        <dbReference type="ARBA" id="ARBA00009775"/>
    </source>
</evidence>
<accession>A0A1B3PD69</accession>
<comment type="catalytic activity">
    <reaction evidence="10">
        <text>guanosine(37) in tRNA + S-adenosyl-L-methionine = N(1)-methylguanosine(37) in tRNA + S-adenosyl-L-homocysteine + H(+)</text>
        <dbReference type="Rhea" id="RHEA:36899"/>
        <dbReference type="Rhea" id="RHEA-COMP:10145"/>
        <dbReference type="Rhea" id="RHEA-COMP:10147"/>
        <dbReference type="ChEBI" id="CHEBI:15378"/>
        <dbReference type="ChEBI" id="CHEBI:57856"/>
        <dbReference type="ChEBI" id="CHEBI:59789"/>
        <dbReference type="ChEBI" id="CHEBI:73542"/>
        <dbReference type="ChEBI" id="CHEBI:74269"/>
        <dbReference type="EC" id="2.1.1.228"/>
    </reaction>
</comment>